<dbReference type="Proteomes" id="UP001159363">
    <property type="component" value="Chromosome 2"/>
</dbReference>
<evidence type="ECO:0000313" key="2">
    <source>
        <dbReference type="EMBL" id="KAJ8894356.1"/>
    </source>
</evidence>
<protein>
    <recommendedName>
        <fullName evidence="4">t-SNARE coiled-coil homology domain-containing protein</fullName>
    </recommendedName>
</protein>
<evidence type="ECO:0000256" key="1">
    <source>
        <dbReference type="SAM" id="MobiDB-lite"/>
    </source>
</evidence>
<keyword evidence="3" id="KW-1185">Reference proteome</keyword>
<gene>
    <name evidence="2" type="ORF">PR048_006986</name>
</gene>
<proteinExistence type="predicted"/>
<sequence length="767" mass="85285">MEVIDDGVATAYLLRVYQVKPMPCPTSFNCARADRFFTATRNRPTRFPHAKIRERTPAGFKPDSARWEASRLTTTPPWPLYCGWHSPAGGAQEERDATLVKRMTRGRLAAPRDSICSAAASPGKLAGIWKIRIFVATPAGANIWISYAKKSSHVVSSALLGVAVSFVSYLEWVVLNLGRHPLIPDHLPGGVQSARQRRLLQLTSRLTRHEPQSGCNSASLASSHIVTEALARTTIHPCSNRGAVSPDHPSTNLCRPGQQFPLHSQNSRFHHNCEWARNTQDLLRLAGFQPLLTRFRPQQTGQLRENLRRRLHIVPCSQSSFHHTCGFYTGVYDTIVSAIYLGSTIESSADQRHRPARFPLRAPPPGIEPGSPRWMRFSVSNTPPWPHNPHEQLRLHDVGGNSQRSRRPLEQAGGARTLARAVVAHPSVVGCNGPHPAGLAWQPARGIIVLTMSPPPQPRAAQTSRNNPPIDLTSERRCLAGGHRTRRGRHTARPVMPDTYQNCGFLYQIFSLGTRCQDFSHSAGRRKTLDVAEAGADRVRGRRRMLCWRLADAACDHVRRRAETEESVLASRRRRRCVLEYPPLTESAGAWPDAGRRDSPRMRRDVTPPRWEGPARSPLLIMPASRRARRGGKMRGGADPAPGAASHVKLLRTQTCNPYRRSFYEIHRPACAYNLVGEVKSQLTETVHSQVSLLRDDEAANLQQLTSEVNTVHKVVTETREEIILLGAHNERKGEIQLKSSLPGRVAGAGRCLERRGFGARRASKAD</sequence>
<dbReference type="EMBL" id="JARBHB010000002">
    <property type="protein sequence ID" value="KAJ8894356.1"/>
    <property type="molecule type" value="Genomic_DNA"/>
</dbReference>
<accession>A0ABQ9ICH9</accession>
<organism evidence="2 3">
    <name type="scientific">Dryococelus australis</name>
    <dbReference type="NCBI Taxonomy" id="614101"/>
    <lineage>
        <taxon>Eukaryota</taxon>
        <taxon>Metazoa</taxon>
        <taxon>Ecdysozoa</taxon>
        <taxon>Arthropoda</taxon>
        <taxon>Hexapoda</taxon>
        <taxon>Insecta</taxon>
        <taxon>Pterygota</taxon>
        <taxon>Neoptera</taxon>
        <taxon>Polyneoptera</taxon>
        <taxon>Phasmatodea</taxon>
        <taxon>Verophasmatodea</taxon>
        <taxon>Anareolatae</taxon>
        <taxon>Phasmatidae</taxon>
        <taxon>Eurycanthinae</taxon>
        <taxon>Dryococelus</taxon>
    </lineage>
</organism>
<comment type="caution">
    <text evidence="2">The sequence shown here is derived from an EMBL/GenBank/DDBJ whole genome shotgun (WGS) entry which is preliminary data.</text>
</comment>
<feature type="compositionally biased region" description="Basic and acidic residues" evidence="1">
    <location>
        <begin position="388"/>
        <end position="397"/>
    </location>
</feature>
<feature type="region of interest" description="Disordered" evidence="1">
    <location>
        <begin position="350"/>
        <end position="413"/>
    </location>
</feature>
<feature type="region of interest" description="Disordered" evidence="1">
    <location>
        <begin position="455"/>
        <end position="474"/>
    </location>
</feature>
<evidence type="ECO:0000313" key="3">
    <source>
        <dbReference type="Proteomes" id="UP001159363"/>
    </source>
</evidence>
<feature type="compositionally biased region" description="Basic and acidic residues" evidence="1">
    <location>
        <begin position="594"/>
        <end position="607"/>
    </location>
</feature>
<reference evidence="2 3" key="1">
    <citation type="submission" date="2023-02" db="EMBL/GenBank/DDBJ databases">
        <title>LHISI_Scaffold_Assembly.</title>
        <authorList>
            <person name="Stuart O.P."/>
            <person name="Cleave R."/>
            <person name="Magrath M.J.L."/>
            <person name="Mikheyev A.S."/>
        </authorList>
    </citation>
    <scope>NUCLEOTIDE SEQUENCE [LARGE SCALE GENOMIC DNA]</scope>
    <source>
        <strain evidence="2">Daus_M_001</strain>
        <tissue evidence="2">Leg muscle</tissue>
    </source>
</reference>
<evidence type="ECO:0008006" key="4">
    <source>
        <dbReference type="Google" id="ProtNLM"/>
    </source>
</evidence>
<name>A0ABQ9ICH9_9NEOP</name>
<feature type="region of interest" description="Disordered" evidence="1">
    <location>
        <begin position="589"/>
        <end position="617"/>
    </location>
</feature>